<reference evidence="10" key="1">
    <citation type="submission" date="2017-07" db="EMBL/GenBank/DDBJ databases">
        <title>Taro Niue Genome Assembly and Annotation.</title>
        <authorList>
            <person name="Atibalentja N."/>
            <person name="Keating K."/>
            <person name="Fields C.J."/>
        </authorList>
    </citation>
    <scope>NUCLEOTIDE SEQUENCE</scope>
    <source>
        <strain evidence="10">Niue_2</strain>
        <tissue evidence="10">Leaf</tissue>
    </source>
</reference>
<dbReference type="InterPro" id="IPR012334">
    <property type="entry name" value="Pectin_lyas_fold"/>
</dbReference>
<keyword evidence="11" id="KW-1185">Reference proteome</keyword>
<keyword evidence="5 8" id="KW-0063">Aspartyl esterase</keyword>
<dbReference type="InterPro" id="IPR033131">
    <property type="entry name" value="Pectinesterase_Asp_AS"/>
</dbReference>
<evidence type="ECO:0000256" key="7">
    <source>
        <dbReference type="PROSITE-ProRule" id="PRU10040"/>
    </source>
</evidence>
<dbReference type="GO" id="GO:0045490">
    <property type="term" value="P:pectin catabolic process"/>
    <property type="evidence" value="ECO:0007669"/>
    <property type="project" value="UniProtKB-UniRule"/>
</dbReference>
<proteinExistence type="inferred from homology"/>
<dbReference type="GO" id="GO:0030599">
    <property type="term" value="F:pectinesterase activity"/>
    <property type="evidence" value="ECO:0007669"/>
    <property type="project" value="UniProtKB-UniRule"/>
</dbReference>
<evidence type="ECO:0000259" key="9">
    <source>
        <dbReference type="Pfam" id="PF01095"/>
    </source>
</evidence>
<gene>
    <name evidence="10" type="ORF">Taro_023239</name>
</gene>
<dbReference type="PANTHER" id="PTHR31321:SF12">
    <property type="entry name" value="PECTINESTERASE 31"/>
    <property type="match status" value="1"/>
</dbReference>
<comment type="pathway">
    <text evidence="1 8">Glycan metabolism; pectin degradation; 2-dehydro-3-deoxy-D-gluconate from pectin: step 1/5.</text>
</comment>
<dbReference type="PANTHER" id="PTHR31321">
    <property type="entry name" value="ACYL-COA THIOESTER HYDROLASE YBHC-RELATED"/>
    <property type="match status" value="1"/>
</dbReference>
<dbReference type="InterPro" id="IPR000070">
    <property type="entry name" value="Pectinesterase_cat"/>
</dbReference>
<evidence type="ECO:0000256" key="1">
    <source>
        <dbReference type="ARBA" id="ARBA00005184"/>
    </source>
</evidence>
<keyword evidence="4 8" id="KW-0378">Hydrolase</keyword>
<evidence type="ECO:0000256" key="5">
    <source>
        <dbReference type="ARBA" id="ARBA00023085"/>
    </source>
</evidence>
<dbReference type="Proteomes" id="UP000652761">
    <property type="component" value="Unassembled WGS sequence"/>
</dbReference>
<name>A0A843V5V2_COLES</name>
<comment type="catalytic activity">
    <reaction evidence="6 8">
        <text>[(1-&gt;4)-alpha-D-galacturonosyl methyl ester](n) + n H2O = [(1-&gt;4)-alpha-D-galacturonosyl](n) + n methanol + n H(+)</text>
        <dbReference type="Rhea" id="RHEA:22380"/>
        <dbReference type="Rhea" id="RHEA-COMP:14570"/>
        <dbReference type="Rhea" id="RHEA-COMP:14573"/>
        <dbReference type="ChEBI" id="CHEBI:15377"/>
        <dbReference type="ChEBI" id="CHEBI:15378"/>
        <dbReference type="ChEBI" id="CHEBI:17790"/>
        <dbReference type="ChEBI" id="CHEBI:140522"/>
        <dbReference type="ChEBI" id="CHEBI:140523"/>
        <dbReference type="EC" id="3.1.1.11"/>
    </reaction>
</comment>
<evidence type="ECO:0000256" key="2">
    <source>
        <dbReference type="ARBA" id="ARBA00008891"/>
    </source>
</evidence>
<dbReference type="UniPathway" id="UPA00545">
    <property type="reaction ID" value="UER00823"/>
</dbReference>
<dbReference type="SUPFAM" id="SSF51126">
    <property type="entry name" value="Pectin lyase-like"/>
    <property type="match status" value="1"/>
</dbReference>
<feature type="active site" evidence="7">
    <location>
        <position position="46"/>
    </location>
</feature>
<comment type="similarity">
    <text evidence="2">Belongs to the pectinesterase family.</text>
</comment>
<dbReference type="InterPro" id="IPR011050">
    <property type="entry name" value="Pectin_lyase_fold/virulence"/>
</dbReference>
<sequence>MDHFFLAHILNTQYPLTKAKRELEDTLYLHYGKQYLKDCFIEGSVDFIFGNSTALLEHCHIHCKSQGFITAQSRKSSQESTGYVFLRSSAPGLSWEASRNYPTAELMAGEAGPGAGAKEVVLYTRLLVLAPSKPWLHFASFLRGFCGDLHLSSSSGGNDTTGSVGGVSWDLDLATKVLILRNNVDATYIMSLDFFRCVITGNGNSAYSYLGRPWGPFARVVFAYTWLDPCIRPAGWHNWDKIENERNACFFQYRCSGPGSILTSRVPWSRELDHEEAEQFLMHSFIDPERPWLAQRMGLRVPYSA</sequence>
<dbReference type="Pfam" id="PF01095">
    <property type="entry name" value="Pectinesterase"/>
    <property type="match status" value="2"/>
</dbReference>
<feature type="domain" description="Pectinesterase catalytic" evidence="9">
    <location>
        <begin position="203"/>
        <end position="287"/>
    </location>
</feature>
<evidence type="ECO:0000256" key="3">
    <source>
        <dbReference type="ARBA" id="ARBA00013229"/>
    </source>
</evidence>
<dbReference type="OrthoDB" id="2019149at2759"/>
<organism evidence="10 11">
    <name type="scientific">Colocasia esculenta</name>
    <name type="common">Wild taro</name>
    <name type="synonym">Arum esculentum</name>
    <dbReference type="NCBI Taxonomy" id="4460"/>
    <lineage>
        <taxon>Eukaryota</taxon>
        <taxon>Viridiplantae</taxon>
        <taxon>Streptophyta</taxon>
        <taxon>Embryophyta</taxon>
        <taxon>Tracheophyta</taxon>
        <taxon>Spermatophyta</taxon>
        <taxon>Magnoliopsida</taxon>
        <taxon>Liliopsida</taxon>
        <taxon>Araceae</taxon>
        <taxon>Aroideae</taxon>
        <taxon>Colocasieae</taxon>
        <taxon>Colocasia</taxon>
    </lineage>
</organism>
<evidence type="ECO:0000313" key="10">
    <source>
        <dbReference type="EMBL" id="MQL90636.1"/>
    </source>
</evidence>
<dbReference type="PROSITE" id="PS00503">
    <property type="entry name" value="PECTINESTERASE_2"/>
    <property type="match status" value="1"/>
</dbReference>
<dbReference type="Gene3D" id="2.160.20.10">
    <property type="entry name" value="Single-stranded right-handed beta-helix, Pectin lyase-like"/>
    <property type="match status" value="2"/>
</dbReference>
<accession>A0A843V5V2</accession>
<feature type="domain" description="Pectinesterase catalytic" evidence="9">
    <location>
        <begin position="24"/>
        <end position="89"/>
    </location>
</feature>
<dbReference type="EMBL" id="NMUH01001260">
    <property type="protein sequence ID" value="MQL90636.1"/>
    <property type="molecule type" value="Genomic_DNA"/>
</dbReference>
<evidence type="ECO:0000256" key="6">
    <source>
        <dbReference type="ARBA" id="ARBA00047928"/>
    </source>
</evidence>
<protein>
    <recommendedName>
        <fullName evidence="3 8">Pectinesterase</fullName>
        <ecNumber evidence="3 8">3.1.1.11</ecNumber>
    </recommendedName>
</protein>
<comment type="caution">
    <text evidence="10">The sequence shown here is derived from an EMBL/GenBank/DDBJ whole genome shotgun (WGS) entry which is preliminary data.</text>
</comment>
<evidence type="ECO:0000256" key="4">
    <source>
        <dbReference type="ARBA" id="ARBA00022801"/>
    </source>
</evidence>
<dbReference type="AlphaFoldDB" id="A0A843V5V2"/>
<evidence type="ECO:0000313" key="11">
    <source>
        <dbReference type="Proteomes" id="UP000652761"/>
    </source>
</evidence>
<evidence type="ECO:0000256" key="8">
    <source>
        <dbReference type="RuleBase" id="RU000589"/>
    </source>
</evidence>
<dbReference type="EC" id="3.1.1.11" evidence="3 8"/>
<dbReference type="GO" id="GO:0042545">
    <property type="term" value="P:cell wall modification"/>
    <property type="evidence" value="ECO:0007669"/>
    <property type="project" value="UniProtKB-UniRule"/>
</dbReference>